<dbReference type="OrthoDB" id="839031at2"/>
<name>A0A2T0WNG2_9BACT</name>
<sequence>MKLNYFLLVVFTLLIQFSAYSMSLSKSVNDTIVIVVNRKALNTEISFRERTFGVENALPKTEMRVYRDKFSNPNYYLALVHTPFYNHTTLSFSLFELNKYKVIWDKNLNYQDWANLSSDGDKYVYLMIF</sequence>
<organism evidence="1 2">
    <name type="scientific">Mongoliibacter ruber</name>
    <dbReference type="NCBI Taxonomy" id="1750599"/>
    <lineage>
        <taxon>Bacteria</taxon>
        <taxon>Pseudomonadati</taxon>
        <taxon>Bacteroidota</taxon>
        <taxon>Cytophagia</taxon>
        <taxon>Cytophagales</taxon>
        <taxon>Cyclobacteriaceae</taxon>
        <taxon>Mongoliibacter</taxon>
    </lineage>
</organism>
<accession>A0A2T0WNG2</accession>
<comment type="caution">
    <text evidence="1">The sequence shown here is derived from an EMBL/GenBank/DDBJ whole genome shotgun (WGS) entry which is preliminary data.</text>
</comment>
<proteinExistence type="predicted"/>
<keyword evidence="2" id="KW-1185">Reference proteome</keyword>
<dbReference type="Proteomes" id="UP000238157">
    <property type="component" value="Unassembled WGS sequence"/>
</dbReference>
<dbReference type="RefSeq" id="WP_106133545.1">
    <property type="nucleotide sequence ID" value="NZ_PVTR01000005.1"/>
</dbReference>
<dbReference type="EMBL" id="PVTR01000005">
    <property type="protein sequence ID" value="PRY88054.1"/>
    <property type="molecule type" value="Genomic_DNA"/>
</dbReference>
<evidence type="ECO:0000313" key="1">
    <source>
        <dbReference type="EMBL" id="PRY88054.1"/>
    </source>
</evidence>
<reference evidence="1 2" key="1">
    <citation type="submission" date="2018-03" db="EMBL/GenBank/DDBJ databases">
        <title>Genomic Encyclopedia of Archaeal and Bacterial Type Strains, Phase II (KMG-II): from individual species to whole genera.</title>
        <authorList>
            <person name="Goeker M."/>
        </authorList>
    </citation>
    <scope>NUCLEOTIDE SEQUENCE [LARGE SCALE GENOMIC DNA]</scope>
    <source>
        <strain evidence="1 2">DSM 27929</strain>
    </source>
</reference>
<protein>
    <submittedName>
        <fullName evidence="1">Uncharacterized protein</fullName>
    </submittedName>
</protein>
<evidence type="ECO:0000313" key="2">
    <source>
        <dbReference type="Proteomes" id="UP000238157"/>
    </source>
</evidence>
<dbReference type="AlphaFoldDB" id="A0A2T0WNG2"/>
<gene>
    <name evidence="1" type="ORF">CLW00_105175</name>
</gene>